<comment type="similarity">
    <text evidence="1">Belongs to the UPF0337 (CsbD) family.</text>
</comment>
<dbReference type="InterPro" id="IPR008462">
    <property type="entry name" value="CsbD"/>
</dbReference>
<organism evidence="4 5">
    <name type="scientific">Candidatus Kutchimonas denitrificans</name>
    <dbReference type="NCBI Taxonomy" id="3056748"/>
    <lineage>
        <taxon>Bacteria</taxon>
        <taxon>Pseudomonadati</taxon>
        <taxon>Gemmatimonadota</taxon>
        <taxon>Gemmatimonadia</taxon>
        <taxon>Candidatus Palauibacterales</taxon>
        <taxon>Candidatus Palauibacteraceae</taxon>
        <taxon>Candidatus Kutchimonas</taxon>
    </lineage>
</organism>
<dbReference type="Pfam" id="PF05532">
    <property type="entry name" value="CsbD"/>
    <property type="match status" value="1"/>
</dbReference>
<dbReference type="Proteomes" id="UP000702544">
    <property type="component" value="Unassembled WGS sequence"/>
</dbReference>
<accession>A0AAE5CCM2</accession>
<dbReference type="InterPro" id="IPR036629">
    <property type="entry name" value="YjbJ_sf"/>
</dbReference>
<dbReference type="Gene3D" id="1.10.1470.10">
    <property type="entry name" value="YjbJ"/>
    <property type="match status" value="1"/>
</dbReference>
<reference evidence="4 5" key="1">
    <citation type="submission" date="2020-01" db="EMBL/GenBank/DDBJ databases">
        <title>Genomes assembled from Gulf of Kutch pelagic sediment metagenomes.</title>
        <authorList>
            <person name="Chandrashekar M."/>
            <person name="Mahajan M.S."/>
            <person name="Dave K.J."/>
            <person name="Vatsa P."/>
            <person name="Nathani N.M."/>
        </authorList>
    </citation>
    <scope>NUCLEOTIDE SEQUENCE [LARGE SCALE GENOMIC DNA]</scope>
    <source>
        <strain evidence="4">KS3-K002</strain>
    </source>
</reference>
<dbReference type="AlphaFoldDB" id="A0AAE5CCM2"/>
<comment type="caution">
    <text evidence="4">The sequence shown here is derived from an EMBL/GenBank/DDBJ whole genome shotgun (WGS) entry which is preliminary data.</text>
</comment>
<dbReference type="EMBL" id="JAACAK010000113">
    <property type="protein sequence ID" value="NIR76158.1"/>
    <property type="molecule type" value="Genomic_DNA"/>
</dbReference>
<dbReference type="PANTHER" id="PTHR34977:SF1">
    <property type="entry name" value="UPF0337 PROTEIN YJBJ"/>
    <property type="match status" value="1"/>
</dbReference>
<protein>
    <submittedName>
        <fullName evidence="4">CsbD family protein</fullName>
    </submittedName>
</protein>
<evidence type="ECO:0000259" key="3">
    <source>
        <dbReference type="Pfam" id="PF05532"/>
    </source>
</evidence>
<dbReference type="PANTHER" id="PTHR34977">
    <property type="entry name" value="UPF0337 PROTEIN YJBJ"/>
    <property type="match status" value="1"/>
</dbReference>
<feature type="region of interest" description="Disordered" evidence="2">
    <location>
        <begin position="64"/>
        <end position="92"/>
    </location>
</feature>
<dbReference type="SUPFAM" id="SSF69047">
    <property type="entry name" value="Hypothetical protein YjbJ"/>
    <property type="match status" value="1"/>
</dbReference>
<sequence>MNWDRIEGNWKEYKGKVKERWGKLTDGDLQAIEGKRDQLIGKLQQTYGMAREEAEQQIKDFLDKLGAGKDDTGEATTGEKDTEWQGDSAGTH</sequence>
<evidence type="ECO:0000256" key="2">
    <source>
        <dbReference type="SAM" id="MobiDB-lite"/>
    </source>
</evidence>
<evidence type="ECO:0000313" key="5">
    <source>
        <dbReference type="Proteomes" id="UP000702544"/>
    </source>
</evidence>
<feature type="compositionally biased region" description="Basic and acidic residues" evidence="2">
    <location>
        <begin position="64"/>
        <end position="83"/>
    </location>
</feature>
<evidence type="ECO:0000313" key="4">
    <source>
        <dbReference type="EMBL" id="NIR76158.1"/>
    </source>
</evidence>
<evidence type="ECO:0000256" key="1">
    <source>
        <dbReference type="ARBA" id="ARBA00009129"/>
    </source>
</evidence>
<proteinExistence type="inferred from homology"/>
<dbReference type="InterPro" id="IPR050423">
    <property type="entry name" value="UPF0337_stress_rsp"/>
</dbReference>
<gene>
    <name evidence="4" type="ORF">GWO12_13765</name>
</gene>
<feature type="domain" description="CsbD-like" evidence="3">
    <location>
        <begin position="4"/>
        <end position="55"/>
    </location>
</feature>
<name>A0AAE5CCM2_9BACT</name>